<dbReference type="AlphaFoldDB" id="A0AAD2FL63"/>
<feature type="compositionally biased region" description="Basic residues" evidence="1">
    <location>
        <begin position="11"/>
        <end position="21"/>
    </location>
</feature>
<evidence type="ECO:0000256" key="1">
    <source>
        <dbReference type="SAM" id="MobiDB-lite"/>
    </source>
</evidence>
<dbReference type="EMBL" id="CAKOGP040000796">
    <property type="protein sequence ID" value="CAJ1939474.1"/>
    <property type="molecule type" value="Genomic_DNA"/>
</dbReference>
<reference evidence="2" key="1">
    <citation type="submission" date="2023-08" db="EMBL/GenBank/DDBJ databases">
        <authorList>
            <person name="Audoor S."/>
            <person name="Bilcke G."/>
        </authorList>
    </citation>
    <scope>NUCLEOTIDE SEQUENCE</scope>
</reference>
<protein>
    <submittedName>
        <fullName evidence="2">Uncharacterized protein</fullName>
    </submittedName>
</protein>
<name>A0AAD2FL63_9STRA</name>
<comment type="caution">
    <text evidence="2">The sequence shown here is derived from an EMBL/GenBank/DDBJ whole genome shotgun (WGS) entry which is preliminary data.</text>
</comment>
<accession>A0AAD2FL63</accession>
<feature type="compositionally biased region" description="Low complexity" evidence="1">
    <location>
        <begin position="66"/>
        <end position="75"/>
    </location>
</feature>
<evidence type="ECO:0000313" key="2">
    <source>
        <dbReference type="EMBL" id="CAJ1939474.1"/>
    </source>
</evidence>
<keyword evidence="3" id="KW-1185">Reference proteome</keyword>
<feature type="region of interest" description="Disordered" evidence="1">
    <location>
        <begin position="1"/>
        <end position="82"/>
    </location>
</feature>
<feature type="non-terminal residue" evidence="2">
    <location>
        <position position="137"/>
    </location>
</feature>
<feature type="compositionally biased region" description="Polar residues" evidence="1">
    <location>
        <begin position="22"/>
        <end position="42"/>
    </location>
</feature>
<sequence>MLSTPEPATPSKKKRSKKKRNASTPQVTSEDCQEEATPQLQRDLSDDLEGTLQQPVTRAGSRASTNPQQVQNPPQVAMPARNQANQVTIGGVTITTQATPATDVGGSLVAMKKENRSALDADKKHAFFQLITKHQHT</sequence>
<gene>
    <name evidence="2" type="ORF">CYCCA115_LOCUS6606</name>
</gene>
<proteinExistence type="predicted"/>
<dbReference type="Proteomes" id="UP001295423">
    <property type="component" value="Unassembled WGS sequence"/>
</dbReference>
<organism evidence="2 3">
    <name type="scientific">Cylindrotheca closterium</name>
    <dbReference type="NCBI Taxonomy" id="2856"/>
    <lineage>
        <taxon>Eukaryota</taxon>
        <taxon>Sar</taxon>
        <taxon>Stramenopiles</taxon>
        <taxon>Ochrophyta</taxon>
        <taxon>Bacillariophyta</taxon>
        <taxon>Bacillariophyceae</taxon>
        <taxon>Bacillariophycidae</taxon>
        <taxon>Bacillariales</taxon>
        <taxon>Bacillariaceae</taxon>
        <taxon>Cylindrotheca</taxon>
    </lineage>
</organism>
<evidence type="ECO:0000313" key="3">
    <source>
        <dbReference type="Proteomes" id="UP001295423"/>
    </source>
</evidence>